<evidence type="ECO:0000313" key="2">
    <source>
        <dbReference type="Proteomes" id="UP000593579"/>
    </source>
</evidence>
<reference evidence="1 2" key="1">
    <citation type="journal article" date="2019" name="Genome Biol. Evol.">
        <title>Insights into the evolution of the New World diploid cottons (Gossypium, subgenus Houzingenia) based on genome sequencing.</title>
        <authorList>
            <person name="Grover C.E."/>
            <person name="Arick M.A. 2nd"/>
            <person name="Thrash A."/>
            <person name="Conover J.L."/>
            <person name="Sanders W.S."/>
            <person name="Peterson D.G."/>
            <person name="Frelichowski J.E."/>
            <person name="Scheffler J.A."/>
            <person name="Scheffler B.E."/>
            <person name="Wendel J.F."/>
        </authorList>
    </citation>
    <scope>NUCLEOTIDE SEQUENCE [LARGE SCALE GENOMIC DNA]</scope>
    <source>
        <strain evidence="1">5</strain>
        <tissue evidence="1">Leaf</tissue>
    </source>
</reference>
<dbReference type="OrthoDB" id="10540355at2759"/>
<name>A0A7J9D129_GOSGO</name>
<organism evidence="1 2">
    <name type="scientific">Gossypium gossypioides</name>
    <name type="common">Mexican cotton</name>
    <name type="synonym">Selera gossypioides</name>
    <dbReference type="NCBI Taxonomy" id="34282"/>
    <lineage>
        <taxon>Eukaryota</taxon>
        <taxon>Viridiplantae</taxon>
        <taxon>Streptophyta</taxon>
        <taxon>Embryophyta</taxon>
        <taxon>Tracheophyta</taxon>
        <taxon>Spermatophyta</taxon>
        <taxon>Magnoliopsida</taxon>
        <taxon>eudicotyledons</taxon>
        <taxon>Gunneridae</taxon>
        <taxon>Pentapetalae</taxon>
        <taxon>rosids</taxon>
        <taxon>malvids</taxon>
        <taxon>Malvales</taxon>
        <taxon>Malvaceae</taxon>
        <taxon>Malvoideae</taxon>
        <taxon>Gossypium</taxon>
    </lineage>
</organism>
<keyword evidence="2" id="KW-1185">Reference proteome</keyword>
<dbReference type="AlphaFoldDB" id="A0A7J9D129"/>
<comment type="caution">
    <text evidence="1">The sequence shown here is derived from an EMBL/GenBank/DDBJ whole genome shotgun (WGS) entry which is preliminary data.</text>
</comment>
<accession>A0A7J9D129</accession>
<protein>
    <submittedName>
        <fullName evidence="1">Uncharacterized protein</fullName>
    </submittedName>
</protein>
<gene>
    <name evidence="1" type="ORF">Gogos_020124</name>
</gene>
<sequence>MDNSSTFLEPKPHIVNHTSHPIRAISNLRPLVAKNGILMEESIMQVTEKNTVVRD</sequence>
<dbReference type="Proteomes" id="UP000593579">
    <property type="component" value="Unassembled WGS sequence"/>
</dbReference>
<evidence type="ECO:0000313" key="1">
    <source>
        <dbReference type="EMBL" id="MBA0754406.1"/>
    </source>
</evidence>
<proteinExistence type="predicted"/>
<dbReference type="EMBL" id="JABEZY010261615">
    <property type="protein sequence ID" value="MBA0754406.1"/>
    <property type="molecule type" value="Genomic_DNA"/>
</dbReference>